<comment type="caution">
    <text evidence="1">The sequence shown here is derived from an EMBL/GenBank/DDBJ whole genome shotgun (WGS) entry which is preliminary data.</text>
</comment>
<dbReference type="InterPro" id="IPR050696">
    <property type="entry name" value="FtsA/MreB"/>
</dbReference>
<sequence>MDLFNKKTTISMEFCSDEVKVVEGRYNKKNIIINKSFSIPVPDGLYVDGVIKDMDQFLNVLQNGLSKNNVSRGDVYGVINSTNIIIREIRIPKVEESKIASILYYQLDEYLPVDPEGYVVQHIPLDIVDEEGVEKQNIMLVGVPKYMVETHLNLLNNLGLKPVALDYAGNAIRKLISFSDNINSTYNNDINIACVDLEQESTALNITHNGLMSISRVVKAEISPVVDDSPFMTLDESYDQDVAVVSGIKSNLAVILDGIDMIFRYYKSREADNDIELVLIYGSYSNIDGIENLMSNYLNRTCVKLNGLDKVKFNGDLSKYANAIGALIRVNGVK</sequence>
<dbReference type="InterPro" id="IPR043129">
    <property type="entry name" value="ATPase_NBD"/>
</dbReference>
<evidence type="ECO:0008006" key="2">
    <source>
        <dbReference type="Google" id="ProtNLM"/>
    </source>
</evidence>
<name>A0A645BCD3_9ZZZZ</name>
<evidence type="ECO:0000313" key="1">
    <source>
        <dbReference type="EMBL" id="MPM62311.1"/>
    </source>
</evidence>
<gene>
    <name evidence="1" type="ORF">SDC9_109177</name>
</gene>
<dbReference type="PIRSF" id="PIRSF019169">
    <property type="entry name" value="PilM"/>
    <property type="match status" value="1"/>
</dbReference>
<dbReference type="Pfam" id="PF11104">
    <property type="entry name" value="PilM_2"/>
    <property type="match status" value="1"/>
</dbReference>
<dbReference type="SUPFAM" id="SSF53067">
    <property type="entry name" value="Actin-like ATPase domain"/>
    <property type="match status" value="1"/>
</dbReference>
<dbReference type="Gene3D" id="3.30.420.40">
    <property type="match status" value="2"/>
</dbReference>
<reference evidence="1" key="1">
    <citation type="submission" date="2019-08" db="EMBL/GenBank/DDBJ databases">
        <authorList>
            <person name="Kucharzyk K."/>
            <person name="Murdoch R.W."/>
            <person name="Higgins S."/>
            <person name="Loffler F."/>
        </authorList>
    </citation>
    <scope>NUCLEOTIDE SEQUENCE</scope>
</reference>
<dbReference type="Gene3D" id="3.30.1490.300">
    <property type="match status" value="1"/>
</dbReference>
<proteinExistence type="predicted"/>
<protein>
    <recommendedName>
        <fullName evidence="2">SHS2 domain-containing protein</fullName>
    </recommendedName>
</protein>
<dbReference type="AlphaFoldDB" id="A0A645BCD3"/>
<dbReference type="InterPro" id="IPR005883">
    <property type="entry name" value="PilM"/>
</dbReference>
<dbReference type="PANTHER" id="PTHR32432:SF3">
    <property type="entry name" value="ETHANOLAMINE UTILIZATION PROTEIN EUTJ"/>
    <property type="match status" value="1"/>
</dbReference>
<dbReference type="PANTHER" id="PTHR32432">
    <property type="entry name" value="CELL DIVISION PROTEIN FTSA-RELATED"/>
    <property type="match status" value="1"/>
</dbReference>
<dbReference type="EMBL" id="VSSQ01018802">
    <property type="protein sequence ID" value="MPM62311.1"/>
    <property type="molecule type" value="Genomic_DNA"/>
</dbReference>
<organism evidence="1">
    <name type="scientific">bioreactor metagenome</name>
    <dbReference type="NCBI Taxonomy" id="1076179"/>
    <lineage>
        <taxon>unclassified sequences</taxon>
        <taxon>metagenomes</taxon>
        <taxon>ecological metagenomes</taxon>
    </lineage>
</organism>
<accession>A0A645BCD3</accession>